<evidence type="ECO:0000256" key="2">
    <source>
        <dbReference type="ARBA" id="ARBA00013059"/>
    </source>
</evidence>
<dbReference type="PROSITE" id="PS51671">
    <property type="entry name" value="ACT"/>
    <property type="match status" value="1"/>
</dbReference>
<dbReference type="GO" id="GO:0009090">
    <property type="term" value="P:homoserine biosynthetic process"/>
    <property type="evidence" value="ECO:0007669"/>
    <property type="project" value="TreeGrafter"/>
</dbReference>
<dbReference type="InterPro" id="IPR054352">
    <property type="entry name" value="ACT_Aspartokinase"/>
</dbReference>
<dbReference type="GO" id="GO:0005524">
    <property type="term" value="F:ATP binding"/>
    <property type="evidence" value="ECO:0007669"/>
    <property type="project" value="UniProtKB-KW"/>
</dbReference>
<dbReference type="PANTHER" id="PTHR21499">
    <property type="entry name" value="ASPARTATE KINASE"/>
    <property type="match status" value="1"/>
</dbReference>
<comment type="caution">
    <text evidence="7">The sequence shown here is derived from an EMBL/GenBank/DDBJ whole genome shotgun (WGS) entry which is preliminary data.</text>
</comment>
<dbReference type="Gene3D" id="3.30.2130.10">
    <property type="entry name" value="VC0802-like"/>
    <property type="match status" value="1"/>
</dbReference>
<dbReference type="InterPro" id="IPR045865">
    <property type="entry name" value="ACT-like_dom_sf"/>
</dbReference>
<dbReference type="InterPro" id="IPR002912">
    <property type="entry name" value="ACT_dom"/>
</dbReference>
<feature type="non-terminal residue" evidence="7">
    <location>
        <position position="1"/>
    </location>
</feature>
<dbReference type="PATRIC" id="fig|1698266.3.peg.793"/>
<protein>
    <recommendedName>
        <fullName evidence="2">aspartate kinase</fullName>
        <ecNumber evidence="2">2.7.2.4</ecNumber>
    </recommendedName>
</protein>
<dbReference type="AlphaFoldDB" id="A0A133UJ71"/>
<comment type="similarity">
    <text evidence="1">Belongs to the aspartokinase family.</text>
</comment>
<dbReference type="GO" id="GO:0009089">
    <property type="term" value="P:lysine biosynthetic process via diaminopimelate"/>
    <property type="evidence" value="ECO:0007669"/>
    <property type="project" value="TreeGrafter"/>
</dbReference>
<evidence type="ECO:0000256" key="4">
    <source>
        <dbReference type="ARBA" id="ARBA00022777"/>
    </source>
</evidence>
<evidence type="ECO:0000256" key="1">
    <source>
        <dbReference type="ARBA" id="ARBA00010122"/>
    </source>
</evidence>
<dbReference type="CDD" id="cd04924">
    <property type="entry name" value="ACT_AK-Arch_2"/>
    <property type="match status" value="1"/>
</dbReference>
<evidence type="ECO:0000313" key="7">
    <source>
        <dbReference type="EMBL" id="KXA94180.1"/>
    </source>
</evidence>
<keyword evidence="5" id="KW-0067">ATP-binding</keyword>
<reference evidence="7 8" key="1">
    <citation type="journal article" date="2016" name="Sci. Rep.">
        <title>Metabolic traits of an uncultured archaeal lineage -MSBL1- from brine pools of the Red Sea.</title>
        <authorList>
            <person name="Mwirichia R."/>
            <person name="Alam I."/>
            <person name="Rashid M."/>
            <person name="Vinu M."/>
            <person name="Ba-Alawi W."/>
            <person name="Anthony Kamau A."/>
            <person name="Kamanda Ngugi D."/>
            <person name="Goker M."/>
            <person name="Klenk H.P."/>
            <person name="Bajic V."/>
            <person name="Stingl U."/>
        </authorList>
    </citation>
    <scope>NUCLEOTIDE SEQUENCE [LARGE SCALE GENOMIC DNA]</scope>
    <source>
        <strain evidence="7">SCGC-AAA259I07</strain>
    </source>
</reference>
<keyword evidence="8" id="KW-1185">Reference proteome</keyword>
<evidence type="ECO:0000256" key="3">
    <source>
        <dbReference type="ARBA" id="ARBA00022741"/>
    </source>
</evidence>
<evidence type="ECO:0000256" key="5">
    <source>
        <dbReference type="ARBA" id="ARBA00022840"/>
    </source>
</evidence>
<keyword evidence="4" id="KW-0808">Transferase</keyword>
<proteinExistence type="inferred from homology"/>
<dbReference type="Proteomes" id="UP000070155">
    <property type="component" value="Unassembled WGS sequence"/>
</dbReference>
<dbReference type="GO" id="GO:0005829">
    <property type="term" value="C:cytosol"/>
    <property type="evidence" value="ECO:0007669"/>
    <property type="project" value="TreeGrafter"/>
</dbReference>
<dbReference type="GO" id="GO:0004072">
    <property type="term" value="F:aspartate kinase activity"/>
    <property type="evidence" value="ECO:0007669"/>
    <property type="project" value="UniProtKB-EC"/>
</dbReference>
<dbReference type="PANTHER" id="PTHR21499:SF59">
    <property type="entry name" value="ASPARTOKINASE"/>
    <property type="match status" value="1"/>
</dbReference>
<evidence type="ECO:0000313" key="8">
    <source>
        <dbReference type="Proteomes" id="UP000070155"/>
    </source>
</evidence>
<evidence type="ECO:0000259" key="6">
    <source>
        <dbReference type="PROSITE" id="PS51671"/>
    </source>
</evidence>
<feature type="domain" description="ACT" evidence="6">
    <location>
        <begin position="40"/>
        <end position="102"/>
    </location>
</feature>
<dbReference type="EMBL" id="LHXQ01000065">
    <property type="protein sequence ID" value="KXA94180.1"/>
    <property type="molecule type" value="Genomic_DNA"/>
</dbReference>
<dbReference type="EC" id="2.7.2.4" evidence="2"/>
<dbReference type="Pfam" id="PF22468">
    <property type="entry name" value="ACT_9"/>
    <property type="match status" value="1"/>
</dbReference>
<accession>A0A133UJ71</accession>
<sequence>SFVINRGDLGQTLQILRSEFEDRHIDWKIDYDEKASVIASVGAGMKGTPGVAARVFSTMGRNKINILMISQGSSELNISFAIGEEDAEDAVRALHEEFDLGS</sequence>
<keyword evidence="3" id="KW-0547">Nucleotide-binding</keyword>
<dbReference type="SUPFAM" id="SSF55021">
    <property type="entry name" value="ACT-like"/>
    <property type="match status" value="1"/>
</dbReference>
<gene>
    <name evidence="7" type="ORF">AKJ36_03350</name>
</gene>
<name>A0A133UJ71_9EURY</name>
<organism evidence="7 8">
    <name type="scientific">candidate division MSBL1 archaeon SCGC-AAA259I07</name>
    <dbReference type="NCBI Taxonomy" id="1698266"/>
    <lineage>
        <taxon>Archaea</taxon>
        <taxon>Methanobacteriati</taxon>
        <taxon>Methanobacteriota</taxon>
        <taxon>candidate division MSBL1</taxon>
    </lineage>
</organism>
<keyword evidence="4" id="KW-0418">Kinase</keyword>